<accession>A0ABZ0KYN5</accession>
<keyword evidence="2" id="KW-1185">Reference proteome</keyword>
<proteinExistence type="predicted"/>
<dbReference type="RefSeq" id="WP_323692659.1">
    <property type="nucleotide sequence ID" value="NZ_CP116341.1"/>
</dbReference>
<protein>
    <submittedName>
        <fullName evidence="1">Uncharacterized protein</fullName>
    </submittedName>
</protein>
<gene>
    <name evidence="1" type="ORF">PGH26_03580</name>
</gene>
<dbReference type="EMBL" id="CP116341">
    <property type="protein sequence ID" value="WOV85022.1"/>
    <property type="molecule type" value="Genomic_DNA"/>
</dbReference>
<reference evidence="1 2" key="1">
    <citation type="submission" date="2023-01" db="EMBL/GenBank/DDBJ databases">
        <title>Sporosarcina sp. nov., isolated from Korean tranditional fermented seafood 'Jeotgal'.</title>
        <authorList>
            <person name="Yang A.-I."/>
        </authorList>
    </citation>
    <scope>NUCLEOTIDE SEQUENCE [LARGE SCALE GENOMIC DNA]</scope>
    <source>
        <strain evidence="1 2">B2O-1</strain>
    </source>
</reference>
<evidence type="ECO:0000313" key="1">
    <source>
        <dbReference type="EMBL" id="WOV85022.1"/>
    </source>
</evidence>
<evidence type="ECO:0000313" key="2">
    <source>
        <dbReference type="Proteomes" id="UP001303532"/>
    </source>
</evidence>
<organism evidence="1 2">
    <name type="scientific">Sporosarcina jeotgali</name>
    <dbReference type="NCBI Taxonomy" id="3020056"/>
    <lineage>
        <taxon>Bacteria</taxon>
        <taxon>Bacillati</taxon>
        <taxon>Bacillota</taxon>
        <taxon>Bacilli</taxon>
        <taxon>Bacillales</taxon>
        <taxon>Caryophanaceae</taxon>
        <taxon>Sporosarcina</taxon>
    </lineage>
</organism>
<name>A0ABZ0KYN5_9BACL</name>
<dbReference type="Proteomes" id="UP001303532">
    <property type="component" value="Chromosome"/>
</dbReference>
<sequence>MSIDYKGFMGLETPTFSATDKLLAAVFQEVLEMLECEPSAYNDIQHLVDRQRIERPEYDYFWDWMKGKGFALLASLDRPLPNSEELADFLDYRRGVLELDRSNGDMNMMIVSISELLVATNAFLSAFFETSASIELSGSSIPIDNRSNTTTNNKWIVVKSSAEPYAELLLYAQ</sequence>